<feature type="chain" id="PRO_5046852772" description="glucuronosyltransferase" evidence="8">
    <location>
        <begin position="17"/>
        <end position="554"/>
    </location>
</feature>
<proteinExistence type="inferred from homology"/>
<evidence type="ECO:0000256" key="2">
    <source>
        <dbReference type="ARBA" id="ARBA00012544"/>
    </source>
</evidence>
<keyword evidence="4" id="KW-0808">Transferase</keyword>
<gene>
    <name evidence="9" type="primary">Necator_chrIII.g12030</name>
    <name evidence="9" type="ORF">RB195_011264</name>
</gene>
<name>A0ABR1D1N3_NECAM</name>
<comment type="similarity">
    <text evidence="1">Belongs to the UDP-glycosyltransferase family.</text>
</comment>
<dbReference type="PANTHER" id="PTHR48043:SF18">
    <property type="entry name" value="GLUCURONOSYLTRANSFERASE"/>
    <property type="match status" value="1"/>
</dbReference>
<dbReference type="InterPro" id="IPR002213">
    <property type="entry name" value="UDP_glucos_trans"/>
</dbReference>
<evidence type="ECO:0000256" key="8">
    <source>
        <dbReference type="SAM" id="SignalP"/>
    </source>
</evidence>
<evidence type="ECO:0000256" key="4">
    <source>
        <dbReference type="ARBA" id="ARBA00022679"/>
    </source>
</evidence>
<dbReference type="Proteomes" id="UP001303046">
    <property type="component" value="Unassembled WGS sequence"/>
</dbReference>
<feature type="signal peptide" evidence="8">
    <location>
        <begin position="1"/>
        <end position="16"/>
    </location>
</feature>
<evidence type="ECO:0000256" key="7">
    <source>
        <dbReference type="SAM" id="Phobius"/>
    </source>
</evidence>
<organism evidence="9 10">
    <name type="scientific">Necator americanus</name>
    <name type="common">Human hookworm</name>
    <dbReference type="NCBI Taxonomy" id="51031"/>
    <lineage>
        <taxon>Eukaryota</taxon>
        <taxon>Metazoa</taxon>
        <taxon>Ecdysozoa</taxon>
        <taxon>Nematoda</taxon>
        <taxon>Chromadorea</taxon>
        <taxon>Rhabditida</taxon>
        <taxon>Rhabditina</taxon>
        <taxon>Rhabditomorpha</taxon>
        <taxon>Strongyloidea</taxon>
        <taxon>Ancylostomatidae</taxon>
        <taxon>Bunostominae</taxon>
        <taxon>Necator</taxon>
    </lineage>
</organism>
<comment type="catalytic activity">
    <reaction evidence="6">
        <text>glucuronate acceptor + UDP-alpha-D-glucuronate = acceptor beta-D-glucuronoside + UDP + H(+)</text>
        <dbReference type="Rhea" id="RHEA:21032"/>
        <dbReference type="ChEBI" id="CHEBI:15378"/>
        <dbReference type="ChEBI" id="CHEBI:58052"/>
        <dbReference type="ChEBI" id="CHEBI:58223"/>
        <dbReference type="ChEBI" id="CHEBI:132367"/>
        <dbReference type="ChEBI" id="CHEBI:132368"/>
        <dbReference type="EC" id="2.4.1.17"/>
    </reaction>
</comment>
<evidence type="ECO:0000313" key="10">
    <source>
        <dbReference type="Proteomes" id="UP001303046"/>
    </source>
</evidence>
<keyword evidence="7" id="KW-1133">Transmembrane helix</keyword>
<dbReference type="Gene3D" id="3.40.50.2000">
    <property type="entry name" value="Glycogen Phosphorylase B"/>
    <property type="match status" value="1"/>
</dbReference>
<evidence type="ECO:0000256" key="1">
    <source>
        <dbReference type="ARBA" id="ARBA00009995"/>
    </source>
</evidence>
<dbReference type="EC" id="2.4.1.17" evidence="2"/>
<keyword evidence="10" id="KW-1185">Reference proteome</keyword>
<keyword evidence="3" id="KW-0328">Glycosyltransferase</keyword>
<comment type="caution">
    <text evidence="9">The sequence shown here is derived from an EMBL/GenBank/DDBJ whole genome shotgun (WGS) entry which is preliminary data.</text>
</comment>
<dbReference type="InterPro" id="IPR050271">
    <property type="entry name" value="UDP-glycosyltransferase"/>
</dbReference>
<evidence type="ECO:0000256" key="5">
    <source>
        <dbReference type="ARBA" id="ARBA00022729"/>
    </source>
</evidence>
<dbReference type="Pfam" id="PF00201">
    <property type="entry name" value="UDPGT"/>
    <property type="match status" value="1"/>
</dbReference>
<keyword evidence="7" id="KW-0812">Transmembrane</keyword>
<sequence>MRPFSLLLLLLPVCDSLNILLFLLGTNQYERNIFEFLAQQLALRHHNVITVKPILIPEEPRLVKPKLHLVKEKTLKNMLPKNLYEDLEKAGDVIPWKAGYEEEAYDEVYWKAHNASCYKMINSNLLEVLQKDAPDVAITYSGNPCQLAIAHILAVPVIYYDLEGLSDETLVASNSPLNLDAPPSRCFLPEVPSLYALSRIRNGICCLREYLVQSGIPFVSKIISKKYRLLDDPITTMFAEDYNFQKRFKQFPATTTLLRSSSFFFANTDPLLEFPRALSPRVIPVGGLHIDHPKPLFAPWNISIESAKKGLIIVSLGTQANHAGMKASQVKAILGALSKLNEYRIYWRIGHKVELKGVEEGSVPSHINLTAYIPQNDLLAHRSCRMLITNGGMSSLMEAVAYGVPVVGIPLYGSNMHNLQKVVNKGIGVVVDKDELTEQTLLNAIRTVLEGTKYSTRAKEMSKEFRSRSTSAFATALHYIEHVGRNHGSAFLGHTPLHPLATLNFDLFAVVLLFFYVLLFFTCRLFRLVFNCQRKAQIHKQSEPIKGRQAKKND</sequence>
<reference evidence="9 10" key="1">
    <citation type="submission" date="2023-08" db="EMBL/GenBank/DDBJ databases">
        <title>A Necator americanus chromosomal reference genome.</title>
        <authorList>
            <person name="Ilik V."/>
            <person name="Petrzelkova K.J."/>
            <person name="Pardy F."/>
            <person name="Fuh T."/>
            <person name="Niatou-Singa F.S."/>
            <person name="Gouil Q."/>
            <person name="Baker L."/>
            <person name="Ritchie M.E."/>
            <person name="Jex A.R."/>
            <person name="Gazzola D."/>
            <person name="Li H."/>
            <person name="Toshio Fujiwara R."/>
            <person name="Zhan B."/>
            <person name="Aroian R.V."/>
            <person name="Pafco B."/>
            <person name="Schwarz E.M."/>
        </authorList>
    </citation>
    <scope>NUCLEOTIDE SEQUENCE [LARGE SCALE GENOMIC DNA]</scope>
    <source>
        <strain evidence="9 10">Aroian</strain>
        <tissue evidence="9">Whole animal</tissue>
    </source>
</reference>
<evidence type="ECO:0000313" key="9">
    <source>
        <dbReference type="EMBL" id="KAK6744448.1"/>
    </source>
</evidence>
<dbReference type="CDD" id="cd03784">
    <property type="entry name" value="GT1_Gtf-like"/>
    <property type="match status" value="1"/>
</dbReference>
<dbReference type="SUPFAM" id="SSF53756">
    <property type="entry name" value="UDP-Glycosyltransferase/glycogen phosphorylase"/>
    <property type="match status" value="1"/>
</dbReference>
<accession>A0ABR1D1N3</accession>
<dbReference type="PANTHER" id="PTHR48043">
    <property type="entry name" value="EG:EG0003.4 PROTEIN-RELATED"/>
    <property type="match status" value="1"/>
</dbReference>
<dbReference type="EMBL" id="JAVFWL010000003">
    <property type="protein sequence ID" value="KAK6744448.1"/>
    <property type="molecule type" value="Genomic_DNA"/>
</dbReference>
<evidence type="ECO:0000256" key="3">
    <source>
        <dbReference type="ARBA" id="ARBA00022676"/>
    </source>
</evidence>
<feature type="transmembrane region" description="Helical" evidence="7">
    <location>
        <begin position="507"/>
        <end position="530"/>
    </location>
</feature>
<keyword evidence="5 8" id="KW-0732">Signal</keyword>
<protein>
    <recommendedName>
        <fullName evidence="2">glucuronosyltransferase</fullName>
        <ecNumber evidence="2">2.4.1.17</ecNumber>
    </recommendedName>
</protein>
<keyword evidence="7" id="KW-0472">Membrane</keyword>
<evidence type="ECO:0000256" key="6">
    <source>
        <dbReference type="ARBA" id="ARBA00047475"/>
    </source>
</evidence>